<evidence type="ECO:0000256" key="2">
    <source>
        <dbReference type="ARBA" id="ARBA00022801"/>
    </source>
</evidence>
<feature type="domain" description="CheC-like protein" evidence="3">
    <location>
        <begin position="11"/>
        <end position="43"/>
    </location>
</feature>
<protein>
    <submittedName>
        <fullName evidence="4">Chemotaxis protein CheC</fullName>
    </submittedName>
</protein>
<dbReference type="PATRIC" id="fig|1133569.4.peg.1123"/>
<dbReference type="SUPFAM" id="SSF103039">
    <property type="entry name" value="CheC-like"/>
    <property type="match status" value="1"/>
</dbReference>
<dbReference type="PANTHER" id="PTHR43693:SF1">
    <property type="entry name" value="PROTEIN PHOSPHATASE CHEZ"/>
    <property type="match status" value="1"/>
</dbReference>
<dbReference type="Gene3D" id="3.40.1550.10">
    <property type="entry name" value="CheC-like"/>
    <property type="match status" value="1"/>
</dbReference>
<keyword evidence="1" id="KW-0145">Chemotaxis</keyword>
<dbReference type="PANTHER" id="PTHR43693">
    <property type="entry name" value="PROTEIN PHOSPHATASE CHEZ"/>
    <property type="match status" value="1"/>
</dbReference>
<organism evidence="4">
    <name type="scientific">Liquorilactobacillus vini DSM 20605</name>
    <dbReference type="NCBI Taxonomy" id="1133569"/>
    <lineage>
        <taxon>Bacteria</taxon>
        <taxon>Bacillati</taxon>
        <taxon>Bacillota</taxon>
        <taxon>Bacilli</taxon>
        <taxon>Lactobacillales</taxon>
        <taxon>Lactobacillaceae</taxon>
        <taxon>Liquorilactobacillus</taxon>
    </lineage>
</organism>
<sequence length="196" mass="21583">MKYTDLQIDGLREIINIGGGNAATSISKMVSQKIDMKVPEVKILTYSELYQKILADDVEVYAVISRIIGKYAGAILFIVTNEAVDQLSSLILGNADQQEQQVKLSAISELSNIVSNSFLNAIGKVINAQLISSLPQITNDFFGAIISSAYMAFDNYDEQVMVIRNEFSYSKQKLDASLFLIPEEGVLDKMIESLGI</sequence>
<dbReference type="Proteomes" id="UP000051576">
    <property type="component" value="Unassembled WGS sequence"/>
</dbReference>
<proteinExistence type="predicted"/>
<keyword evidence="6" id="KW-1185">Reference proteome</keyword>
<dbReference type="GO" id="GO:0016787">
    <property type="term" value="F:hydrolase activity"/>
    <property type="evidence" value="ECO:0007669"/>
    <property type="project" value="UniProtKB-KW"/>
</dbReference>
<dbReference type="eggNOG" id="COG1776">
    <property type="taxonomic scope" value="Bacteria"/>
</dbReference>
<evidence type="ECO:0000313" key="5">
    <source>
        <dbReference type="EMBL" id="KRM88622.1"/>
    </source>
</evidence>
<dbReference type="InterPro" id="IPR028976">
    <property type="entry name" value="CheC-like_sf"/>
</dbReference>
<accession>A0A0A7RGT6</accession>
<dbReference type="STRING" id="1133569.FD21_GL000995"/>
<dbReference type="RefSeq" id="WP_010580528.1">
    <property type="nucleotide sequence ID" value="NZ_AHYZ01000084.1"/>
</dbReference>
<reference evidence="4" key="1">
    <citation type="journal article" date="2014" name="Appl. Environ. Microbiol.">
        <title>Detection and genomic characterization of motility in Lactobacillus curvatus: confirmation of motility in a species outside the Lactobacillus salivarius clade.</title>
        <authorList>
            <person name="Cousin F.J."/>
            <person name="Lynch S.M."/>
            <person name="Harris H.M."/>
            <person name="McCann A."/>
            <person name="Lynch D.B."/>
            <person name="Neville B.A."/>
            <person name="Irisawa T."/>
            <person name="Okada S."/>
            <person name="Endo A."/>
            <person name="O'Toole P.W."/>
        </authorList>
    </citation>
    <scope>NUCLEOTIDE SEQUENCE</scope>
    <source>
        <strain evidence="4">DSM 20605</strain>
    </source>
</reference>
<dbReference type="InterPro" id="IPR050992">
    <property type="entry name" value="CheZ_family_phosphatases"/>
</dbReference>
<dbReference type="EMBL" id="AYYX01000027">
    <property type="protein sequence ID" value="KRM88622.1"/>
    <property type="molecule type" value="Genomic_DNA"/>
</dbReference>
<dbReference type="GO" id="GO:0006935">
    <property type="term" value="P:chemotaxis"/>
    <property type="evidence" value="ECO:0007669"/>
    <property type="project" value="UniProtKB-KW"/>
</dbReference>
<evidence type="ECO:0000313" key="6">
    <source>
        <dbReference type="Proteomes" id="UP000051576"/>
    </source>
</evidence>
<dbReference type="CDD" id="cd17909">
    <property type="entry name" value="CheC_ClassI"/>
    <property type="match status" value="1"/>
</dbReference>
<name>A0A0A7RGT6_9LACO</name>
<keyword evidence="2" id="KW-0378">Hydrolase</keyword>
<dbReference type="AlphaFoldDB" id="A0A0A7RGT6"/>
<evidence type="ECO:0000256" key="1">
    <source>
        <dbReference type="ARBA" id="ARBA00022500"/>
    </source>
</evidence>
<dbReference type="Pfam" id="PF04509">
    <property type="entry name" value="CheC"/>
    <property type="match status" value="1"/>
</dbReference>
<dbReference type="InterPro" id="IPR007597">
    <property type="entry name" value="CheC"/>
</dbReference>
<dbReference type="EMBL" id="KM886873">
    <property type="protein sequence ID" value="AJA34477.1"/>
    <property type="molecule type" value="Genomic_DNA"/>
</dbReference>
<evidence type="ECO:0000259" key="3">
    <source>
        <dbReference type="Pfam" id="PF04509"/>
    </source>
</evidence>
<dbReference type="OrthoDB" id="9812187at2"/>
<gene>
    <name evidence="4" type="primary">cheC</name>
    <name evidence="5" type="ORF">FD21_GL000995</name>
</gene>
<evidence type="ECO:0000313" key="4">
    <source>
        <dbReference type="EMBL" id="AJA34477.1"/>
    </source>
</evidence>
<reference evidence="5 6" key="2">
    <citation type="journal article" date="2015" name="Genome Announc.">
        <title>Expanding the biotechnology potential of lactobacilli through comparative genomics of 213 strains and associated genera.</title>
        <authorList>
            <person name="Sun Z."/>
            <person name="Harris H.M."/>
            <person name="McCann A."/>
            <person name="Guo C."/>
            <person name="Argimon S."/>
            <person name="Zhang W."/>
            <person name="Yang X."/>
            <person name="Jeffery I.B."/>
            <person name="Cooney J.C."/>
            <person name="Kagawa T.F."/>
            <person name="Liu W."/>
            <person name="Song Y."/>
            <person name="Salvetti E."/>
            <person name="Wrobel A."/>
            <person name="Rasinkangas P."/>
            <person name="Parkhill J."/>
            <person name="Rea M.C."/>
            <person name="O'Sullivan O."/>
            <person name="Ritari J."/>
            <person name="Douillard F.P."/>
            <person name="Paul Ross R."/>
            <person name="Yang R."/>
            <person name="Briner A.E."/>
            <person name="Felis G.E."/>
            <person name="de Vos W.M."/>
            <person name="Barrangou R."/>
            <person name="Klaenhammer T.R."/>
            <person name="Caufield P.W."/>
            <person name="Cui Y."/>
            <person name="Zhang H."/>
            <person name="O'Toole P.W."/>
        </authorList>
    </citation>
    <scope>NUCLEOTIDE SEQUENCE [LARGE SCALE GENOMIC DNA]</scope>
    <source>
        <strain evidence="5 6">DSM 20605</strain>
    </source>
</reference>